<name>A0ABW2H9F5_9ACTN</name>
<evidence type="ECO:0000256" key="1">
    <source>
        <dbReference type="SAM" id="MobiDB-lite"/>
    </source>
</evidence>
<protein>
    <submittedName>
        <fullName evidence="2">DUF4259 domain-containing protein</fullName>
    </submittedName>
</protein>
<comment type="caution">
    <text evidence="2">The sequence shown here is derived from an EMBL/GenBank/DDBJ whole genome shotgun (WGS) entry which is preliminary data.</text>
</comment>
<organism evidence="2 3">
    <name type="scientific">Catellatospora aurea</name>
    <dbReference type="NCBI Taxonomy" id="1337874"/>
    <lineage>
        <taxon>Bacteria</taxon>
        <taxon>Bacillati</taxon>
        <taxon>Actinomycetota</taxon>
        <taxon>Actinomycetes</taxon>
        <taxon>Micromonosporales</taxon>
        <taxon>Micromonosporaceae</taxon>
        <taxon>Catellatospora</taxon>
    </lineage>
</organism>
<dbReference type="InterPro" id="IPR025355">
    <property type="entry name" value="DUF4259"/>
</dbReference>
<evidence type="ECO:0000313" key="2">
    <source>
        <dbReference type="EMBL" id="MFC7246958.1"/>
    </source>
</evidence>
<dbReference type="Proteomes" id="UP001596392">
    <property type="component" value="Unassembled WGS sequence"/>
</dbReference>
<dbReference type="Pfam" id="PF14078">
    <property type="entry name" value="DUF4259"/>
    <property type="match status" value="1"/>
</dbReference>
<gene>
    <name evidence="2" type="ORF">ACFQO7_31155</name>
</gene>
<reference evidence="3" key="1">
    <citation type="journal article" date="2019" name="Int. J. Syst. Evol. Microbiol.">
        <title>The Global Catalogue of Microorganisms (GCM) 10K type strain sequencing project: providing services to taxonomists for standard genome sequencing and annotation.</title>
        <authorList>
            <consortium name="The Broad Institute Genomics Platform"/>
            <consortium name="The Broad Institute Genome Sequencing Center for Infectious Disease"/>
            <person name="Wu L."/>
            <person name="Ma J."/>
        </authorList>
    </citation>
    <scope>NUCLEOTIDE SEQUENCE [LARGE SCALE GENOMIC DNA]</scope>
    <source>
        <strain evidence="3">CGMCC 1.9106</strain>
    </source>
</reference>
<feature type="region of interest" description="Disordered" evidence="1">
    <location>
        <begin position="1"/>
        <end position="28"/>
    </location>
</feature>
<evidence type="ECO:0000313" key="3">
    <source>
        <dbReference type="Proteomes" id="UP001596392"/>
    </source>
</evidence>
<proteinExistence type="predicted"/>
<sequence>MGTWDSGPFDNDTAADWCGDLDDASPDERPTLIRATLTRTADEDDYLDSSDACEAIAAAAIVASQLPGGQPITSAYAPDFLLDGGSLHLPEDLAALAVAAIDRIMADNSEWHDLWHDAAGTHANAAFDNIRSLRAVLAQPRNGEQITDTPPPLF</sequence>
<accession>A0ABW2H9F5</accession>
<keyword evidence="3" id="KW-1185">Reference proteome</keyword>
<dbReference type="RefSeq" id="WP_376809735.1">
    <property type="nucleotide sequence ID" value="NZ_JBHTAC010000047.1"/>
</dbReference>
<dbReference type="EMBL" id="JBHTAC010000047">
    <property type="protein sequence ID" value="MFC7246958.1"/>
    <property type="molecule type" value="Genomic_DNA"/>
</dbReference>